<evidence type="ECO:0000313" key="1">
    <source>
        <dbReference type="EMBL" id="GHO51175.1"/>
    </source>
</evidence>
<organism evidence="1 2">
    <name type="scientific">Ktedonospora formicarum</name>
    <dbReference type="NCBI Taxonomy" id="2778364"/>
    <lineage>
        <taxon>Bacteria</taxon>
        <taxon>Bacillati</taxon>
        <taxon>Chloroflexota</taxon>
        <taxon>Ktedonobacteria</taxon>
        <taxon>Ktedonobacterales</taxon>
        <taxon>Ktedonobacteraceae</taxon>
        <taxon>Ktedonospora</taxon>
    </lineage>
</organism>
<keyword evidence="2" id="KW-1185">Reference proteome</keyword>
<dbReference type="EMBL" id="BNJF01000011">
    <property type="protein sequence ID" value="GHO51175.1"/>
    <property type="molecule type" value="Genomic_DNA"/>
</dbReference>
<proteinExistence type="predicted"/>
<sequence>MWEWEYLRVDGILLDGEGCGGFGVYEPVKGREGAYGECGMFIGARAVSYWTLIQAGVLPQAPFLCACKWYSAEAAAAATTISRSSSD</sequence>
<accession>A0A8J3MX84</accession>
<dbReference type="AlphaFoldDB" id="A0A8J3MX84"/>
<protein>
    <submittedName>
        <fullName evidence="1">Uncharacterized protein</fullName>
    </submittedName>
</protein>
<evidence type="ECO:0000313" key="2">
    <source>
        <dbReference type="Proteomes" id="UP000612362"/>
    </source>
</evidence>
<dbReference type="Proteomes" id="UP000612362">
    <property type="component" value="Unassembled WGS sequence"/>
</dbReference>
<name>A0A8J3MX84_9CHLR</name>
<comment type="caution">
    <text evidence="1">The sequence shown here is derived from an EMBL/GenBank/DDBJ whole genome shotgun (WGS) entry which is preliminary data.</text>
</comment>
<reference evidence="1" key="1">
    <citation type="submission" date="2020-10" db="EMBL/GenBank/DDBJ databases">
        <title>Taxonomic study of unclassified bacteria belonging to the class Ktedonobacteria.</title>
        <authorList>
            <person name="Yabe S."/>
            <person name="Wang C.M."/>
            <person name="Zheng Y."/>
            <person name="Sakai Y."/>
            <person name="Cavaletti L."/>
            <person name="Monciardini P."/>
            <person name="Donadio S."/>
        </authorList>
    </citation>
    <scope>NUCLEOTIDE SEQUENCE</scope>
    <source>
        <strain evidence="1">SOSP1-1</strain>
    </source>
</reference>
<gene>
    <name evidence="1" type="ORF">KSX_93380</name>
</gene>